<dbReference type="EMBL" id="CM016560">
    <property type="protein sequence ID" value="TKV95355.1"/>
    <property type="molecule type" value="Genomic_DNA"/>
</dbReference>
<sequence>MAVSGPNTQWNGGVQDFQFAGGNGYFSNIMMNETNQEDFDNYSNTYADQQSQVIEEVQHLDPVVGKEQKGAKYWSRIYEYFNEHKTCPSTRTMNSLMHR</sequence>
<protein>
    <submittedName>
        <fullName evidence="1">Uncharacterized protein</fullName>
    </submittedName>
</protein>
<dbReference type="Proteomes" id="UP000298652">
    <property type="component" value="Chromosome 9"/>
</dbReference>
<proteinExistence type="predicted"/>
<dbReference type="AlphaFoldDB" id="A0A4V6D1N3"/>
<evidence type="ECO:0000313" key="1">
    <source>
        <dbReference type="EMBL" id="TKV95355.1"/>
    </source>
</evidence>
<evidence type="ECO:0000313" key="2">
    <source>
        <dbReference type="Proteomes" id="UP000298652"/>
    </source>
</evidence>
<keyword evidence="2" id="KW-1185">Reference proteome</keyword>
<dbReference type="Gramene" id="TKV95355">
    <property type="protein sequence ID" value="TKV95355"/>
    <property type="gene ID" value="SEVIR_9G358400v2"/>
</dbReference>
<accession>A0A4V6D1N3</accession>
<reference evidence="1" key="1">
    <citation type="submission" date="2019-03" db="EMBL/GenBank/DDBJ databases">
        <title>WGS assembly of Setaria viridis.</title>
        <authorList>
            <person name="Huang P."/>
            <person name="Jenkins J."/>
            <person name="Grimwood J."/>
            <person name="Barry K."/>
            <person name="Healey A."/>
            <person name="Mamidi S."/>
            <person name="Sreedasyam A."/>
            <person name="Shu S."/>
            <person name="Feldman M."/>
            <person name="Wu J."/>
            <person name="Yu Y."/>
            <person name="Chen C."/>
            <person name="Johnson J."/>
            <person name="Rokhsar D."/>
            <person name="Baxter I."/>
            <person name="Schmutz J."/>
            <person name="Brutnell T."/>
            <person name="Kellogg E."/>
        </authorList>
    </citation>
    <scope>NUCLEOTIDE SEQUENCE [LARGE SCALE GENOMIC DNA]</scope>
</reference>
<gene>
    <name evidence="1" type="ORF">SEVIR_9G358400v2</name>
</gene>
<name>A0A4V6D1N3_SETVI</name>
<organism evidence="1 2">
    <name type="scientific">Setaria viridis</name>
    <name type="common">Green bristlegrass</name>
    <name type="synonym">Setaria italica subsp. viridis</name>
    <dbReference type="NCBI Taxonomy" id="4556"/>
    <lineage>
        <taxon>Eukaryota</taxon>
        <taxon>Viridiplantae</taxon>
        <taxon>Streptophyta</taxon>
        <taxon>Embryophyta</taxon>
        <taxon>Tracheophyta</taxon>
        <taxon>Spermatophyta</taxon>
        <taxon>Magnoliopsida</taxon>
        <taxon>Liliopsida</taxon>
        <taxon>Poales</taxon>
        <taxon>Poaceae</taxon>
        <taxon>PACMAD clade</taxon>
        <taxon>Panicoideae</taxon>
        <taxon>Panicodae</taxon>
        <taxon>Paniceae</taxon>
        <taxon>Cenchrinae</taxon>
        <taxon>Setaria</taxon>
    </lineage>
</organism>